<dbReference type="Proteomes" id="UP000887578">
    <property type="component" value="Unplaced"/>
</dbReference>
<reference evidence="3" key="1">
    <citation type="submission" date="2022-11" db="UniProtKB">
        <authorList>
            <consortium name="WormBaseParasite"/>
        </authorList>
    </citation>
    <scope>IDENTIFICATION</scope>
</reference>
<evidence type="ECO:0000313" key="2">
    <source>
        <dbReference type="Proteomes" id="UP000887578"/>
    </source>
</evidence>
<proteinExistence type="predicted"/>
<accession>A0A914PGC9</accession>
<protein>
    <submittedName>
        <fullName evidence="3">Uncharacterized protein</fullName>
    </submittedName>
</protein>
<organism evidence="2 3">
    <name type="scientific">Panagrolaimus davidi</name>
    <dbReference type="NCBI Taxonomy" id="227884"/>
    <lineage>
        <taxon>Eukaryota</taxon>
        <taxon>Metazoa</taxon>
        <taxon>Ecdysozoa</taxon>
        <taxon>Nematoda</taxon>
        <taxon>Chromadorea</taxon>
        <taxon>Rhabditida</taxon>
        <taxon>Tylenchina</taxon>
        <taxon>Panagrolaimomorpha</taxon>
        <taxon>Panagrolaimoidea</taxon>
        <taxon>Panagrolaimidae</taxon>
        <taxon>Panagrolaimus</taxon>
    </lineage>
</organism>
<dbReference type="AlphaFoldDB" id="A0A914PGC9"/>
<feature type="region of interest" description="Disordered" evidence="1">
    <location>
        <begin position="38"/>
        <end position="85"/>
    </location>
</feature>
<sequence>MKAGKFKWSDPYDWEKPSATGTLTKKILRTLSVSEEVEDVKEDEKMSVEQPLLSEDTEITTKKEQKTKRSMMQPPTTTDKQATAKEFKENDWFTIADFEKNEIGF</sequence>
<name>A0A914PGC9_9BILA</name>
<dbReference type="WBParaSite" id="PDA_v2.g14654.t1">
    <property type="protein sequence ID" value="PDA_v2.g14654.t1"/>
    <property type="gene ID" value="PDA_v2.g14654"/>
</dbReference>
<evidence type="ECO:0000256" key="1">
    <source>
        <dbReference type="SAM" id="MobiDB-lite"/>
    </source>
</evidence>
<evidence type="ECO:0000313" key="3">
    <source>
        <dbReference type="WBParaSite" id="PDA_v2.g14654.t1"/>
    </source>
</evidence>
<keyword evidence="2" id="KW-1185">Reference proteome</keyword>